<keyword evidence="3" id="KW-0963">Cytoplasm</keyword>
<gene>
    <name evidence="11" type="ORF">LCGC14_3166550</name>
</gene>
<dbReference type="GO" id="GO:0004823">
    <property type="term" value="F:leucine-tRNA ligase activity"/>
    <property type="evidence" value="ECO:0007669"/>
    <property type="project" value="UniProtKB-EC"/>
</dbReference>
<sequence length="334" mass="37888">IGDVVSRFQRLQGKNVMQPMGWDAFGLPAENAAIKNKTAPAKWTYENIDYMRTQLKQLGFGYDWDREIATCHPEYYKWEQWFFTKLYEKGLVYKKMSTVNWDPVDQTVLANEQVIDGRGWRSGAVVEQKEIPQWFIKITDYAQELLDDLDKLEDWPEQVKTMQRNWIGRSEGLDIEFKRTDNNETFSVYTTRPDTFMGVTYLAVAGAHPIAQEAAKNSDAVARFVEECKNTKVAEADMATMEKKGIATGFFATHPLTGEQVPIWVANFVLMHYGSGAVMAVPAHDQRDYEFATAYGLDIKQVIAPAAGSELEVNLKDEAFTEKGVLVNSGEFDG</sequence>
<accession>A0A0F8VK94</accession>
<dbReference type="Gene3D" id="3.40.50.620">
    <property type="entry name" value="HUPs"/>
    <property type="match status" value="1"/>
</dbReference>
<evidence type="ECO:0000259" key="10">
    <source>
        <dbReference type="Pfam" id="PF13603"/>
    </source>
</evidence>
<evidence type="ECO:0000313" key="11">
    <source>
        <dbReference type="EMBL" id="KKK44787.1"/>
    </source>
</evidence>
<feature type="non-terminal residue" evidence="11">
    <location>
        <position position="334"/>
    </location>
</feature>
<protein>
    <recommendedName>
        <fullName evidence="2">leucine--tRNA ligase</fullName>
        <ecNumber evidence="2">6.1.1.4</ecNumber>
    </recommendedName>
</protein>
<dbReference type="FunFam" id="3.40.50.620:FF:000003">
    <property type="entry name" value="Leucine--tRNA ligase"/>
    <property type="match status" value="1"/>
</dbReference>
<dbReference type="PANTHER" id="PTHR43740">
    <property type="entry name" value="LEUCYL-TRNA SYNTHETASE"/>
    <property type="match status" value="1"/>
</dbReference>
<dbReference type="Pfam" id="PF09334">
    <property type="entry name" value="tRNA-synt_1g"/>
    <property type="match status" value="1"/>
</dbReference>
<dbReference type="InterPro" id="IPR002302">
    <property type="entry name" value="Leu-tRNA-ligase"/>
</dbReference>
<comment type="similarity">
    <text evidence="1">Belongs to the class-I aminoacyl-tRNA synthetase family.</text>
</comment>
<keyword evidence="6" id="KW-0067">ATP-binding</keyword>
<keyword evidence="7" id="KW-0648">Protein biosynthesis</keyword>
<dbReference type="GO" id="GO:0006429">
    <property type="term" value="P:leucyl-tRNA aminoacylation"/>
    <property type="evidence" value="ECO:0007669"/>
    <property type="project" value="InterPro"/>
</dbReference>
<evidence type="ECO:0000256" key="2">
    <source>
        <dbReference type="ARBA" id="ARBA00013164"/>
    </source>
</evidence>
<keyword evidence="5" id="KW-0547">Nucleotide-binding</keyword>
<evidence type="ECO:0000256" key="8">
    <source>
        <dbReference type="ARBA" id="ARBA00023146"/>
    </source>
</evidence>
<dbReference type="InterPro" id="IPR014729">
    <property type="entry name" value="Rossmann-like_a/b/a_fold"/>
</dbReference>
<feature type="domain" description="Methionyl/Leucyl tRNA synthetase" evidence="9">
    <location>
        <begin position="2"/>
        <end position="114"/>
    </location>
</feature>
<feature type="domain" description="Leucyl-tRNA synthetase editing" evidence="10">
    <location>
        <begin position="164"/>
        <end position="334"/>
    </location>
</feature>
<keyword evidence="8" id="KW-0030">Aminoacyl-tRNA synthetase</keyword>
<evidence type="ECO:0000256" key="1">
    <source>
        <dbReference type="ARBA" id="ARBA00005594"/>
    </source>
</evidence>
<feature type="non-terminal residue" evidence="11">
    <location>
        <position position="1"/>
    </location>
</feature>
<dbReference type="GO" id="GO:0002161">
    <property type="term" value="F:aminoacyl-tRNA deacylase activity"/>
    <property type="evidence" value="ECO:0007669"/>
    <property type="project" value="InterPro"/>
</dbReference>
<evidence type="ECO:0000256" key="5">
    <source>
        <dbReference type="ARBA" id="ARBA00022741"/>
    </source>
</evidence>
<dbReference type="InterPro" id="IPR009008">
    <property type="entry name" value="Val/Leu/Ile-tRNA-synth_edit"/>
</dbReference>
<proteinExistence type="inferred from homology"/>
<dbReference type="EC" id="6.1.1.4" evidence="2"/>
<dbReference type="AlphaFoldDB" id="A0A0F8VK94"/>
<dbReference type="InterPro" id="IPR025709">
    <property type="entry name" value="Leu_tRNA-synth_edit"/>
</dbReference>
<dbReference type="Gene3D" id="3.90.740.10">
    <property type="entry name" value="Valyl/Leucyl/Isoleucyl-tRNA synthetase, editing domain"/>
    <property type="match status" value="1"/>
</dbReference>
<comment type="caution">
    <text evidence="11">The sequence shown here is derived from an EMBL/GenBank/DDBJ whole genome shotgun (WGS) entry which is preliminary data.</text>
</comment>
<dbReference type="GO" id="GO:0005524">
    <property type="term" value="F:ATP binding"/>
    <property type="evidence" value="ECO:0007669"/>
    <property type="project" value="UniProtKB-KW"/>
</dbReference>
<keyword evidence="4" id="KW-0436">Ligase</keyword>
<evidence type="ECO:0000256" key="6">
    <source>
        <dbReference type="ARBA" id="ARBA00022840"/>
    </source>
</evidence>
<evidence type="ECO:0000259" key="9">
    <source>
        <dbReference type="Pfam" id="PF09334"/>
    </source>
</evidence>
<organism evidence="11">
    <name type="scientific">marine sediment metagenome</name>
    <dbReference type="NCBI Taxonomy" id="412755"/>
    <lineage>
        <taxon>unclassified sequences</taxon>
        <taxon>metagenomes</taxon>
        <taxon>ecological metagenomes</taxon>
    </lineage>
</organism>
<dbReference type="EMBL" id="LAZR01070146">
    <property type="protein sequence ID" value="KKK44787.1"/>
    <property type="molecule type" value="Genomic_DNA"/>
</dbReference>
<dbReference type="FunFam" id="3.90.740.10:FF:000012">
    <property type="entry name" value="Leucine--tRNA ligase"/>
    <property type="match status" value="1"/>
</dbReference>
<name>A0A0F8VK94_9ZZZZ</name>
<dbReference type="SUPFAM" id="SSF52374">
    <property type="entry name" value="Nucleotidylyl transferase"/>
    <property type="match status" value="1"/>
</dbReference>
<dbReference type="PANTHER" id="PTHR43740:SF2">
    <property type="entry name" value="LEUCINE--TRNA LIGASE, MITOCHONDRIAL"/>
    <property type="match status" value="1"/>
</dbReference>
<evidence type="ECO:0000256" key="3">
    <source>
        <dbReference type="ARBA" id="ARBA00022490"/>
    </source>
</evidence>
<dbReference type="GO" id="GO:0005829">
    <property type="term" value="C:cytosol"/>
    <property type="evidence" value="ECO:0007669"/>
    <property type="project" value="TreeGrafter"/>
</dbReference>
<evidence type="ECO:0000256" key="7">
    <source>
        <dbReference type="ARBA" id="ARBA00022917"/>
    </source>
</evidence>
<evidence type="ECO:0000256" key="4">
    <source>
        <dbReference type="ARBA" id="ARBA00022598"/>
    </source>
</evidence>
<dbReference type="InterPro" id="IPR015413">
    <property type="entry name" value="Methionyl/Leucyl_tRNA_Synth"/>
</dbReference>
<reference evidence="11" key="1">
    <citation type="journal article" date="2015" name="Nature">
        <title>Complex archaea that bridge the gap between prokaryotes and eukaryotes.</title>
        <authorList>
            <person name="Spang A."/>
            <person name="Saw J.H."/>
            <person name="Jorgensen S.L."/>
            <person name="Zaremba-Niedzwiedzka K."/>
            <person name="Martijn J."/>
            <person name="Lind A.E."/>
            <person name="van Eijk R."/>
            <person name="Schleper C."/>
            <person name="Guy L."/>
            <person name="Ettema T.J."/>
        </authorList>
    </citation>
    <scope>NUCLEOTIDE SEQUENCE</scope>
</reference>
<dbReference type="PRINTS" id="PR00985">
    <property type="entry name" value="TRNASYNTHLEU"/>
</dbReference>
<dbReference type="SUPFAM" id="SSF50677">
    <property type="entry name" value="ValRS/IleRS/LeuRS editing domain"/>
    <property type="match status" value="1"/>
</dbReference>
<dbReference type="Pfam" id="PF13603">
    <property type="entry name" value="tRNA-synt_1_2"/>
    <property type="match status" value="1"/>
</dbReference>